<evidence type="ECO:0000313" key="3">
    <source>
        <dbReference type="EMBL" id="EDO16848.1"/>
    </source>
</evidence>
<accession>A7TLQ6</accession>
<proteinExistence type="predicted"/>
<dbReference type="InParanoid" id="A7TLQ6"/>
<dbReference type="InterPro" id="IPR045358">
    <property type="entry name" value="Ty3_capsid"/>
</dbReference>
<dbReference type="InterPro" id="IPR036875">
    <property type="entry name" value="Znf_CCHC_sf"/>
</dbReference>
<reference evidence="3 4" key="1">
    <citation type="journal article" date="2007" name="Proc. Natl. Acad. Sci. U.S.A.">
        <title>Independent sorting-out of thousands of duplicated gene pairs in two yeast species descended from a whole-genome duplication.</title>
        <authorList>
            <person name="Scannell D.R."/>
            <person name="Frank A.C."/>
            <person name="Conant G.C."/>
            <person name="Byrne K.P."/>
            <person name="Woolfit M."/>
            <person name="Wolfe K.H."/>
        </authorList>
    </citation>
    <scope>NUCLEOTIDE SEQUENCE [LARGE SCALE GENOMIC DNA]</scope>
    <source>
        <strain evidence="4">ATCC 22028 / DSM 70294 / BCRC 21397 / CBS 2163 / NBRC 10782 / NRRL Y-8283 / UCD 57-17</strain>
    </source>
</reference>
<dbReference type="AlphaFoldDB" id="A7TLQ6"/>
<keyword evidence="4" id="KW-1185">Reference proteome</keyword>
<sequence>MSTSTTFHSGEGAETTSTPQYMYRVTLPFHGTHDVLKINSFLSTMRIQFEFHDIPEKKRIHFVANHFESLASLWFHSWREDNKDASYETFVKAFKKRFERIPDPEQLFNDMERLQPMEMGSDAFITEFNRLYRLLPPGSLSLVAAKHFYLKNMDRSIAIAIRLANPQTFEELYNITYDYIPYKERTSYTPTRNENAKSTDDILATTAPIYRRNYNRNGCTDRNRGKVGKNNYSLRKERRTKGLCYRCGKADHRYRDCPESRTFYNRVSKNLNLAGPTLSP</sequence>
<dbReference type="OMA" id="NEYTISA"/>
<dbReference type="OrthoDB" id="5600552at2759"/>
<protein>
    <submittedName>
        <fullName evidence="3">AGL178W family transposase</fullName>
    </submittedName>
</protein>
<dbReference type="GO" id="GO:0003676">
    <property type="term" value="F:nucleic acid binding"/>
    <property type="evidence" value="ECO:0007669"/>
    <property type="project" value="InterPro"/>
</dbReference>
<dbReference type="InterPro" id="IPR001878">
    <property type="entry name" value="Znf_CCHC"/>
</dbReference>
<dbReference type="SUPFAM" id="SSF57756">
    <property type="entry name" value="Retrovirus zinc finger-like domains"/>
    <property type="match status" value="1"/>
</dbReference>
<dbReference type="GO" id="GO:0008270">
    <property type="term" value="F:zinc ion binding"/>
    <property type="evidence" value="ECO:0007669"/>
    <property type="project" value="UniProtKB-KW"/>
</dbReference>
<keyword evidence="1" id="KW-0479">Metal-binding</keyword>
<dbReference type="GeneID" id="5545024"/>
<dbReference type="PROSITE" id="PS50158">
    <property type="entry name" value="ZF_CCHC"/>
    <property type="match status" value="1"/>
</dbReference>
<gene>
    <name evidence="3" type="ORF">Kpol_1056p49</name>
</gene>
<dbReference type="EMBL" id="DS480416">
    <property type="protein sequence ID" value="EDO16848.1"/>
    <property type="molecule type" value="Genomic_DNA"/>
</dbReference>
<keyword evidence="1" id="KW-0863">Zinc-finger</keyword>
<dbReference type="Gene3D" id="4.10.60.10">
    <property type="entry name" value="Zinc finger, CCHC-type"/>
    <property type="match status" value="1"/>
</dbReference>
<dbReference type="Proteomes" id="UP000000267">
    <property type="component" value="Unassembled WGS sequence"/>
</dbReference>
<dbReference type="eggNOG" id="KOG0017">
    <property type="taxonomic scope" value="Eukaryota"/>
</dbReference>
<evidence type="ECO:0000313" key="4">
    <source>
        <dbReference type="Proteomes" id="UP000000267"/>
    </source>
</evidence>
<organism evidence="4">
    <name type="scientific">Vanderwaltozyma polyspora (strain ATCC 22028 / DSM 70294 / BCRC 21397 / CBS 2163 / NBRC 10782 / NRRL Y-8283 / UCD 57-17)</name>
    <name type="common">Kluyveromyces polysporus</name>
    <dbReference type="NCBI Taxonomy" id="436907"/>
    <lineage>
        <taxon>Eukaryota</taxon>
        <taxon>Fungi</taxon>
        <taxon>Dikarya</taxon>
        <taxon>Ascomycota</taxon>
        <taxon>Saccharomycotina</taxon>
        <taxon>Saccharomycetes</taxon>
        <taxon>Saccharomycetales</taxon>
        <taxon>Saccharomycetaceae</taxon>
        <taxon>Vanderwaltozyma</taxon>
    </lineage>
</organism>
<dbReference type="KEGG" id="vpo:Kpol_1056p49"/>
<dbReference type="HOGENOM" id="CLU_1009003_0_0_1"/>
<dbReference type="STRING" id="436907.A7TLQ6"/>
<dbReference type="PhylomeDB" id="A7TLQ6"/>
<dbReference type="Pfam" id="PF19259">
    <property type="entry name" value="Ty3_capsid"/>
    <property type="match status" value="1"/>
</dbReference>
<dbReference type="SMART" id="SM00343">
    <property type="entry name" value="ZnF_C2HC"/>
    <property type="match status" value="1"/>
</dbReference>
<feature type="domain" description="CCHC-type" evidence="2">
    <location>
        <begin position="244"/>
        <end position="259"/>
    </location>
</feature>
<evidence type="ECO:0000259" key="2">
    <source>
        <dbReference type="PROSITE" id="PS50158"/>
    </source>
</evidence>
<dbReference type="RefSeq" id="XP_001644706.1">
    <property type="nucleotide sequence ID" value="XM_001644656.1"/>
</dbReference>
<name>A7TLQ6_VANPO</name>
<evidence type="ECO:0000256" key="1">
    <source>
        <dbReference type="PROSITE-ProRule" id="PRU00047"/>
    </source>
</evidence>
<keyword evidence="1" id="KW-0862">Zinc</keyword>